<protein>
    <submittedName>
        <fullName evidence="2">Uncharacterized protein</fullName>
    </submittedName>
</protein>
<keyword evidence="1" id="KW-0732">Signal</keyword>
<dbReference type="EMBL" id="JAUDFV010000165">
    <property type="protein sequence ID" value="KAL2712723.1"/>
    <property type="molecule type" value="Genomic_DNA"/>
</dbReference>
<proteinExistence type="predicted"/>
<feature type="chain" id="PRO_5044847123" evidence="1">
    <location>
        <begin position="20"/>
        <end position="93"/>
    </location>
</feature>
<keyword evidence="3" id="KW-1185">Reference proteome</keyword>
<comment type="caution">
    <text evidence="2">The sequence shown here is derived from an EMBL/GenBank/DDBJ whole genome shotgun (WGS) entry which is preliminary data.</text>
</comment>
<sequence length="93" mass="11079">MYMHLILFSFYLMLSELLSIEIFQSIELGMIEDHTYTRTSFSIITDGASIVVKQTEDNENPNDRVKRRIIFALTKSSPERLYYEFEKILYKNK</sequence>
<evidence type="ECO:0000313" key="2">
    <source>
        <dbReference type="EMBL" id="KAL2712723.1"/>
    </source>
</evidence>
<name>A0ABD1ZWJ0_VESSQ</name>
<evidence type="ECO:0000256" key="1">
    <source>
        <dbReference type="SAM" id="SignalP"/>
    </source>
</evidence>
<dbReference type="AlphaFoldDB" id="A0ABD1ZWJ0"/>
<evidence type="ECO:0000313" key="3">
    <source>
        <dbReference type="Proteomes" id="UP001607302"/>
    </source>
</evidence>
<accession>A0ABD1ZWJ0</accession>
<feature type="signal peptide" evidence="1">
    <location>
        <begin position="1"/>
        <end position="19"/>
    </location>
</feature>
<organism evidence="2 3">
    <name type="scientific">Vespula squamosa</name>
    <name type="common">Southern yellow jacket</name>
    <name type="synonym">Wasp</name>
    <dbReference type="NCBI Taxonomy" id="30214"/>
    <lineage>
        <taxon>Eukaryota</taxon>
        <taxon>Metazoa</taxon>
        <taxon>Ecdysozoa</taxon>
        <taxon>Arthropoda</taxon>
        <taxon>Hexapoda</taxon>
        <taxon>Insecta</taxon>
        <taxon>Pterygota</taxon>
        <taxon>Neoptera</taxon>
        <taxon>Endopterygota</taxon>
        <taxon>Hymenoptera</taxon>
        <taxon>Apocrita</taxon>
        <taxon>Aculeata</taxon>
        <taxon>Vespoidea</taxon>
        <taxon>Vespidae</taxon>
        <taxon>Vespinae</taxon>
        <taxon>Vespula</taxon>
    </lineage>
</organism>
<gene>
    <name evidence="2" type="ORF">V1478_017678</name>
</gene>
<reference evidence="2 3" key="1">
    <citation type="journal article" date="2024" name="Ann. Entomol. Soc. Am.">
        <title>Genomic analyses of the southern and eastern yellowjacket wasps (Hymenoptera: Vespidae) reveal evolutionary signatures of social life.</title>
        <authorList>
            <person name="Catto M.A."/>
            <person name="Caine P.B."/>
            <person name="Orr S.E."/>
            <person name="Hunt B.G."/>
            <person name="Goodisman M.A.D."/>
        </authorList>
    </citation>
    <scope>NUCLEOTIDE SEQUENCE [LARGE SCALE GENOMIC DNA]</scope>
    <source>
        <strain evidence="2">233</strain>
        <tissue evidence="2">Head and thorax</tissue>
    </source>
</reference>
<dbReference type="Proteomes" id="UP001607302">
    <property type="component" value="Unassembled WGS sequence"/>
</dbReference>